<feature type="transmembrane region" description="Helical" evidence="1">
    <location>
        <begin position="21"/>
        <end position="44"/>
    </location>
</feature>
<evidence type="ECO:0000313" key="2">
    <source>
        <dbReference type="EMBL" id="PUZ63328.1"/>
    </source>
</evidence>
<keyword evidence="1" id="KW-0812">Transmembrane</keyword>
<reference evidence="2 3" key="1">
    <citation type="submission" date="2018-04" db="EMBL/GenBank/DDBJ databases">
        <title>WGS assembly of Panicum hallii var. hallii HAL2.</title>
        <authorList>
            <person name="Lovell J."/>
            <person name="Jenkins J."/>
            <person name="Lowry D."/>
            <person name="Mamidi S."/>
            <person name="Sreedasyam A."/>
            <person name="Weng X."/>
            <person name="Barry K."/>
            <person name="Bonette J."/>
            <person name="Campitelli B."/>
            <person name="Daum C."/>
            <person name="Gordon S."/>
            <person name="Gould B."/>
            <person name="Lipzen A."/>
            <person name="MacQueen A."/>
            <person name="Palacio-Mejia J."/>
            <person name="Plott C."/>
            <person name="Shakirov E."/>
            <person name="Shu S."/>
            <person name="Yoshinaga Y."/>
            <person name="Zane M."/>
            <person name="Rokhsar D."/>
            <person name="Grimwood J."/>
            <person name="Schmutz J."/>
            <person name="Juenger T."/>
        </authorList>
    </citation>
    <scope>NUCLEOTIDE SEQUENCE [LARGE SCALE GENOMIC DNA]</scope>
    <source>
        <strain evidence="3">cv. HAL2</strain>
        <strain evidence="2">HAL2</strain>
    </source>
</reference>
<keyword evidence="3" id="KW-1185">Reference proteome</keyword>
<keyword evidence="1" id="KW-1133">Transmembrane helix</keyword>
<dbReference type="EMBL" id="CM009751">
    <property type="protein sequence ID" value="PUZ63328.1"/>
    <property type="molecule type" value="Genomic_DNA"/>
</dbReference>
<sequence>MTCLSVLSGSSGSILMMDGRWMMASILVKRVILFHHARLTLFLILPLHVKARLCDLVAMLLALSLVTKAIQFIILQ</sequence>
<keyword evidence="1" id="KW-0472">Membrane</keyword>
<dbReference type="Gramene" id="PUZ63329">
    <property type="protein sequence ID" value="PUZ63329"/>
    <property type="gene ID" value="GQ55_3G059200"/>
</dbReference>
<evidence type="ECO:0000313" key="3">
    <source>
        <dbReference type="Proteomes" id="UP000244336"/>
    </source>
</evidence>
<dbReference type="Gramene" id="PUZ63328">
    <property type="protein sequence ID" value="PUZ63328"/>
    <property type="gene ID" value="GQ55_3G059200"/>
</dbReference>
<name>A0A2T7E678_9POAL</name>
<dbReference type="Proteomes" id="UP000244336">
    <property type="component" value="Chromosome 3"/>
</dbReference>
<proteinExistence type="predicted"/>
<dbReference type="EMBL" id="CM009751">
    <property type="protein sequence ID" value="PUZ63329.1"/>
    <property type="molecule type" value="Genomic_DNA"/>
</dbReference>
<protein>
    <submittedName>
        <fullName evidence="2">Uncharacterized protein</fullName>
    </submittedName>
</protein>
<gene>
    <name evidence="2" type="ORF">GQ55_3G059200</name>
</gene>
<accession>A0A2T7E678</accession>
<dbReference type="AlphaFoldDB" id="A0A2T7E678"/>
<evidence type="ECO:0000256" key="1">
    <source>
        <dbReference type="SAM" id="Phobius"/>
    </source>
</evidence>
<feature type="transmembrane region" description="Helical" evidence="1">
    <location>
        <begin position="56"/>
        <end position="75"/>
    </location>
</feature>
<organism evidence="2 3">
    <name type="scientific">Panicum hallii var. hallii</name>
    <dbReference type="NCBI Taxonomy" id="1504633"/>
    <lineage>
        <taxon>Eukaryota</taxon>
        <taxon>Viridiplantae</taxon>
        <taxon>Streptophyta</taxon>
        <taxon>Embryophyta</taxon>
        <taxon>Tracheophyta</taxon>
        <taxon>Spermatophyta</taxon>
        <taxon>Magnoliopsida</taxon>
        <taxon>Liliopsida</taxon>
        <taxon>Poales</taxon>
        <taxon>Poaceae</taxon>
        <taxon>PACMAD clade</taxon>
        <taxon>Panicoideae</taxon>
        <taxon>Panicodae</taxon>
        <taxon>Paniceae</taxon>
        <taxon>Panicinae</taxon>
        <taxon>Panicum</taxon>
        <taxon>Panicum sect. Panicum</taxon>
    </lineage>
</organism>